<proteinExistence type="predicted"/>
<name>A0A7R7JG95_9MYCO</name>
<keyword evidence="2" id="KW-1185">Reference proteome</keyword>
<evidence type="ECO:0000313" key="2">
    <source>
        <dbReference type="Proteomes" id="UP000595446"/>
    </source>
</evidence>
<protein>
    <submittedName>
        <fullName evidence="1">Uncharacterized protein</fullName>
    </submittedName>
</protein>
<accession>A0A7R7JG95</accession>
<reference evidence="1 2" key="1">
    <citation type="submission" date="2020-12" db="EMBL/GenBank/DDBJ databases">
        <title>Complete genome sequence of Mycobacterium heckeshornense JCM 15655T, closely related to a pathogenic non-tuberculous mycobacterial species Mycobacterium xenopi.</title>
        <authorList>
            <person name="Yoshida M."/>
            <person name="Fukano H."/>
            <person name="Asakura T."/>
            <person name="Suzuki M."/>
            <person name="Hoshino Y."/>
        </authorList>
    </citation>
    <scope>NUCLEOTIDE SEQUENCE [LARGE SCALE GENOMIC DNA]</scope>
    <source>
        <strain evidence="1 2">JCM 15655</strain>
    </source>
</reference>
<gene>
    <name evidence="1" type="ORF">MHEC_26600</name>
</gene>
<evidence type="ECO:0000313" key="1">
    <source>
        <dbReference type="EMBL" id="BCO36227.1"/>
    </source>
</evidence>
<organism evidence="1 2">
    <name type="scientific">Mycobacterium heckeshornense</name>
    <dbReference type="NCBI Taxonomy" id="110505"/>
    <lineage>
        <taxon>Bacteria</taxon>
        <taxon>Bacillati</taxon>
        <taxon>Actinomycetota</taxon>
        <taxon>Actinomycetes</taxon>
        <taxon>Mycobacteriales</taxon>
        <taxon>Mycobacteriaceae</taxon>
        <taxon>Mycobacterium</taxon>
    </lineage>
</organism>
<dbReference type="Proteomes" id="UP000595446">
    <property type="component" value="Chromosome"/>
</dbReference>
<sequence>MDLEGDAFAWALPVVVQVNAETIPADPLLIDEVWITVSGKIERIASGKPVSPSQQAMRMSRTPRLRRSMMTFCQNRAKAHGFARRCARWRLKYHEFGRRALSTWSAR</sequence>
<dbReference type="AlphaFoldDB" id="A0A7R7JG95"/>
<dbReference type="EMBL" id="AP024237">
    <property type="protein sequence ID" value="BCO36227.1"/>
    <property type="molecule type" value="Genomic_DNA"/>
</dbReference>